<organism evidence="2 3">
    <name type="scientific">Lactuca saligna</name>
    <name type="common">Willowleaf lettuce</name>
    <dbReference type="NCBI Taxonomy" id="75948"/>
    <lineage>
        <taxon>Eukaryota</taxon>
        <taxon>Viridiplantae</taxon>
        <taxon>Streptophyta</taxon>
        <taxon>Embryophyta</taxon>
        <taxon>Tracheophyta</taxon>
        <taxon>Spermatophyta</taxon>
        <taxon>Magnoliopsida</taxon>
        <taxon>eudicotyledons</taxon>
        <taxon>Gunneridae</taxon>
        <taxon>Pentapetalae</taxon>
        <taxon>asterids</taxon>
        <taxon>campanulids</taxon>
        <taxon>Asterales</taxon>
        <taxon>Asteraceae</taxon>
        <taxon>Cichorioideae</taxon>
        <taxon>Cichorieae</taxon>
        <taxon>Lactucinae</taxon>
        <taxon>Lactuca</taxon>
    </lineage>
</organism>
<proteinExistence type="predicted"/>
<reference evidence="2" key="1">
    <citation type="submission" date="2023-04" db="EMBL/GenBank/DDBJ databases">
        <authorList>
            <person name="Vijverberg K."/>
            <person name="Xiong W."/>
            <person name="Schranz E."/>
        </authorList>
    </citation>
    <scope>NUCLEOTIDE SEQUENCE</scope>
</reference>
<evidence type="ECO:0000256" key="1">
    <source>
        <dbReference type="SAM" id="SignalP"/>
    </source>
</evidence>
<feature type="signal peptide" evidence="1">
    <location>
        <begin position="1"/>
        <end position="18"/>
    </location>
</feature>
<name>A0AA35V833_LACSI</name>
<sequence length="130" mass="14335">MLKYLLIISVVTMGVVSGIGKAEWKLEGLHKVRKPNREREDVSESDGVWESDSIASRVACEASIKGSNSNVMDEVTKDFPPIIHEDSTPSRNTANLSKNWKIPNDAVVSSSPNSDLNQVKSHMNNISLWA</sequence>
<dbReference type="AlphaFoldDB" id="A0AA35V833"/>
<accession>A0AA35V833</accession>
<keyword evidence="3" id="KW-1185">Reference proteome</keyword>
<dbReference type="Proteomes" id="UP001177003">
    <property type="component" value="Chromosome 0"/>
</dbReference>
<evidence type="ECO:0000313" key="2">
    <source>
        <dbReference type="EMBL" id="CAI9261085.1"/>
    </source>
</evidence>
<gene>
    <name evidence="2" type="ORF">LSALG_LOCUS1888</name>
</gene>
<dbReference type="EMBL" id="OX465086">
    <property type="protein sequence ID" value="CAI9261085.1"/>
    <property type="molecule type" value="Genomic_DNA"/>
</dbReference>
<feature type="chain" id="PRO_5041360488" evidence="1">
    <location>
        <begin position="19"/>
        <end position="130"/>
    </location>
</feature>
<protein>
    <submittedName>
        <fullName evidence="2">Uncharacterized protein</fullName>
    </submittedName>
</protein>
<evidence type="ECO:0000313" key="3">
    <source>
        <dbReference type="Proteomes" id="UP001177003"/>
    </source>
</evidence>
<keyword evidence="1" id="KW-0732">Signal</keyword>